<feature type="compositionally biased region" description="Basic and acidic residues" evidence="4">
    <location>
        <begin position="1"/>
        <end position="16"/>
    </location>
</feature>
<dbReference type="AlphaFoldDB" id="A0A093GYN2"/>
<dbReference type="PROSITE" id="PS51321">
    <property type="entry name" value="TFIIS_CENTRAL"/>
    <property type="match status" value="1"/>
</dbReference>
<keyword evidence="8" id="KW-1185">Reference proteome</keyword>
<dbReference type="InterPro" id="IPR036575">
    <property type="entry name" value="TFIIS_cen_dom_sf"/>
</dbReference>
<dbReference type="InterPro" id="IPR003618">
    <property type="entry name" value="TFIIS_cen_dom"/>
</dbReference>
<dbReference type="PROSITE" id="PS51319">
    <property type="entry name" value="TFIIS_N"/>
    <property type="match status" value="1"/>
</dbReference>
<feature type="domain" description="TFIIS N-terminal" evidence="5">
    <location>
        <begin position="40"/>
        <end position="114"/>
    </location>
</feature>
<protein>
    <submittedName>
        <fullName evidence="7">Transcription elongation factor A N-terminal and central domain-containing protein 2</fullName>
    </submittedName>
</protein>
<evidence type="ECO:0000256" key="4">
    <source>
        <dbReference type="SAM" id="MobiDB-lite"/>
    </source>
</evidence>
<dbReference type="GO" id="GO:0003746">
    <property type="term" value="F:translation elongation factor activity"/>
    <property type="evidence" value="ECO:0007669"/>
    <property type="project" value="UniProtKB-KW"/>
</dbReference>
<organism evidence="7 8">
    <name type="scientific">Dryobates pubescens</name>
    <name type="common">Downy woodpecker</name>
    <name type="synonym">Picoides pubescens</name>
    <dbReference type="NCBI Taxonomy" id="118200"/>
    <lineage>
        <taxon>Eukaryota</taxon>
        <taxon>Metazoa</taxon>
        <taxon>Chordata</taxon>
        <taxon>Craniata</taxon>
        <taxon>Vertebrata</taxon>
        <taxon>Euteleostomi</taxon>
        <taxon>Archelosauria</taxon>
        <taxon>Archosauria</taxon>
        <taxon>Dinosauria</taxon>
        <taxon>Saurischia</taxon>
        <taxon>Theropoda</taxon>
        <taxon>Coelurosauria</taxon>
        <taxon>Aves</taxon>
        <taxon>Neognathae</taxon>
        <taxon>Neoaves</taxon>
        <taxon>Telluraves</taxon>
        <taxon>Coraciimorphae</taxon>
        <taxon>Piciformes</taxon>
        <taxon>Picidae</taxon>
        <taxon>Dryobates</taxon>
    </lineage>
</organism>
<evidence type="ECO:0000259" key="5">
    <source>
        <dbReference type="PROSITE" id="PS51319"/>
    </source>
</evidence>
<evidence type="ECO:0000259" key="6">
    <source>
        <dbReference type="PROSITE" id="PS51321"/>
    </source>
</evidence>
<accession>A0A093GYN2</accession>
<dbReference type="GO" id="GO:0005634">
    <property type="term" value="C:nucleus"/>
    <property type="evidence" value="ECO:0007669"/>
    <property type="project" value="UniProtKB-SubCell"/>
</dbReference>
<keyword evidence="7" id="KW-0251">Elongation factor</keyword>
<sequence>MDRFVVRRPRCPESPRRAGPAPRAYRQATLESLKAVVVVEDIKRWKSMLELPGQQKERLMEALEELKKKIPSKEVLLSTKIGHTVNKMRKHSDPDVASLARDIYTEWRTFIRDHSNRPSIEVRSNPKTEAFRRNARKLLCEALDLEVDHPLAEALEQEVFQGCSRLVSVPYRRTVRALIFCLRHRPETRAQVRAGTLPVPAFVQSQKK</sequence>
<evidence type="ECO:0000256" key="1">
    <source>
        <dbReference type="ARBA" id="ARBA00004123"/>
    </source>
</evidence>
<evidence type="ECO:0000256" key="2">
    <source>
        <dbReference type="ARBA" id="ARBA00023242"/>
    </source>
</evidence>
<feature type="region of interest" description="Disordered" evidence="4">
    <location>
        <begin position="1"/>
        <end position="23"/>
    </location>
</feature>
<dbReference type="InterPro" id="IPR035441">
    <property type="entry name" value="TFIIS/LEDGF_dom_sf"/>
</dbReference>
<dbReference type="PANTHER" id="PTHR11477">
    <property type="entry name" value="TRANSCRIPTION FACTOR S-II ZINC FINGER DOMAIN-CONTAINING PROTEIN"/>
    <property type="match status" value="1"/>
</dbReference>
<comment type="subcellular location">
    <subcellularLocation>
        <location evidence="1 3">Nucleus</location>
    </subcellularLocation>
</comment>
<dbReference type="InterPro" id="IPR017923">
    <property type="entry name" value="TFIIS_N"/>
</dbReference>
<reference evidence="7 8" key="1">
    <citation type="submission" date="2014-04" db="EMBL/GenBank/DDBJ databases">
        <title>Genome evolution of avian class.</title>
        <authorList>
            <person name="Zhang G."/>
            <person name="Li C."/>
        </authorList>
    </citation>
    <scope>NUCLEOTIDE SEQUENCE [LARGE SCALE GENOMIC DNA]</scope>
    <source>
        <strain evidence="7">BGI_N307</strain>
    </source>
</reference>
<dbReference type="EMBL" id="KL217220">
    <property type="protein sequence ID" value="KFV74506.1"/>
    <property type="molecule type" value="Genomic_DNA"/>
</dbReference>
<dbReference type="SMART" id="SM00509">
    <property type="entry name" value="TFS2N"/>
    <property type="match status" value="1"/>
</dbReference>
<evidence type="ECO:0000313" key="8">
    <source>
        <dbReference type="Proteomes" id="UP000053875"/>
    </source>
</evidence>
<dbReference type="Proteomes" id="UP000053875">
    <property type="component" value="Unassembled WGS sequence"/>
</dbReference>
<dbReference type="CDD" id="cd00183">
    <property type="entry name" value="TFIIS_I"/>
    <property type="match status" value="1"/>
</dbReference>
<keyword evidence="2 3" id="KW-0539">Nucleus</keyword>
<feature type="domain" description="TFIIS central" evidence="6">
    <location>
        <begin position="131"/>
        <end position="208"/>
    </location>
</feature>
<dbReference type="STRING" id="118200.A0A093GYN2"/>
<proteinExistence type="predicted"/>
<keyword evidence="7" id="KW-0648">Protein biosynthesis</keyword>
<gene>
    <name evidence="7" type="ORF">N307_09016</name>
</gene>
<dbReference type="PANTHER" id="PTHR11477:SF14">
    <property type="entry name" value="TRANSCRIPTION ELONGATION FACTOR A N-TERMINAL AND CENTRAL DOMAIN-CONTAINING PROTEIN 2"/>
    <property type="match status" value="1"/>
</dbReference>
<evidence type="ECO:0000313" key="7">
    <source>
        <dbReference type="EMBL" id="KFV74506.1"/>
    </source>
</evidence>
<name>A0A093GYN2_DRYPU</name>
<dbReference type="GO" id="GO:0006351">
    <property type="term" value="P:DNA-templated transcription"/>
    <property type="evidence" value="ECO:0007669"/>
    <property type="project" value="InterPro"/>
</dbReference>
<dbReference type="InterPro" id="IPR003617">
    <property type="entry name" value="TFIIS/CRSP70_N_sub"/>
</dbReference>
<dbReference type="SUPFAM" id="SSF47676">
    <property type="entry name" value="Conserved domain common to transcription factors TFIIS, elongin A, CRSP70"/>
    <property type="match status" value="1"/>
</dbReference>
<dbReference type="Pfam" id="PF08711">
    <property type="entry name" value="Med26"/>
    <property type="match status" value="1"/>
</dbReference>
<evidence type="ECO:0000256" key="3">
    <source>
        <dbReference type="PROSITE-ProRule" id="PRU00649"/>
    </source>
</evidence>
<dbReference type="SUPFAM" id="SSF46942">
    <property type="entry name" value="Elongation factor TFIIS domain 2"/>
    <property type="match status" value="1"/>
</dbReference>
<dbReference type="Gene3D" id="1.20.930.10">
    <property type="entry name" value="Conserved domain common to transcription factors TFIIS, elongin A, CRSP70"/>
    <property type="match status" value="1"/>
</dbReference>